<dbReference type="GO" id="GO:1990837">
    <property type="term" value="F:sequence-specific double-stranded DNA binding"/>
    <property type="evidence" value="ECO:0007669"/>
    <property type="project" value="Ensembl"/>
</dbReference>
<evidence type="ECO:0000256" key="2">
    <source>
        <dbReference type="ARBA" id="ARBA00006317"/>
    </source>
</evidence>
<reference evidence="8" key="3">
    <citation type="submission" date="2025-09" db="UniProtKB">
        <authorList>
            <consortium name="Ensembl"/>
        </authorList>
    </citation>
    <scope>IDENTIFICATION</scope>
</reference>
<sequence>MDPGTFARAEELDESTKTMEGLMGAGSFAASQCRNLVAHSALGGPPPPALMQGSTYSNLDAPNAGPGDPSKQCIPCPAIPQSSSTTPPLPYGYFGGAYYSCRVARSSLKPCPQSSYSAEKYMDTPAAADDYQTRPTELAFYPGYAGPYQPRASYLDVSVVQTIGGPGEPRHETLLPVDSYHQPWALTSGWNSQMCCPKDQSQAGHFWKSAFAGNVPNPLPCFLGLRQVTLKGSIKKFSDVDIPGQGCTGNMSHSRQVEGYRYNPDVIMHRTLLSAGTESH</sequence>
<organism evidence="8 9">
    <name type="scientific">Gopherus evgoodei</name>
    <name type="common">Goodes thornscrub tortoise</name>
    <dbReference type="NCBI Taxonomy" id="1825980"/>
    <lineage>
        <taxon>Eukaryota</taxon>
        <taxon>Metazoa</taxon>
        <taxon>Chordata</taxon>
        <taxon>Craniata</taxon>
        <taxon>Vertebrata</taxon>
        <taxon>Euteleostomi</taxon>
        <taxon>Archelosauria</taxon>
        <taxon>Testudinata</taxon>
        <taxon>Testudines</taxon>
        <taxon>Cryptodira</taxon>
        <taxon>Durocryptodira</taxon>
        <taxon>Testudinoidea</taxon>
        <taxon>Testudinidae</taxon>
        <taxon>Gopherus</taxon>
    </lineage>
</organism>
<dbReference type="GO" id="GO:0040008">
    <property type="term" value="P:regulation of growth"/>
    <property type="evidence" value="ECO:0007669"/>
    <property type="project" value="Ensembl"/>
</dbReference>
<evidence type="ECO:0000313" key="8">
    <source>
        <dbReference type="Ensembl" id="ENSGEVP00005025281.1"/>
    </source>
</evidence>
<accession>A0A8C4YHU7</accession>
<keyword evidence="3" id="KW-0217">Developmental protein</keyword>
<reference evidence="8" key="2">
    <citation type="submission" date="2025-08" db="UniProtKB">
        <authorList>
            <consortium name="Ensembl"/>
        </authorList>
    </citation>
    <scope>IDENTIFICATION</scope>
</reference>
<keyword evidence="4" id="KW-0805">Transcription regulation</keyword>
<dbReference type="PANTHER" id="PTHR45804:SF6">
    <property type="entry name" value="HOMEOBOX PROTEIN HOX-B13"/>
    <property type="match status" value="1"/>
</dbReference>
<evidence type="ECO:0000256" key="3">
    <source>
        <dbReference type="ARBA" id="ARBA00022473"/>
    </source>
</evidence>
<evidence type="ECO:0000256" key="4">
    <source>
        <dbReference type="ARBA" id="ARBA00023015"/>
    </source>
</evidence>
<reference evidence="8" key="1">
    <citation type="submission" date="2019-06" db="EMBL/GenBank/DDBJ databases">
        <title>G10K-VGP Goodes thornscrub tortoise genome, primary haplotype.</title>
        <authorList>
            <person name="Murphy B."/>
            <person name="Edwards T."/>
            <person name="Rhie A."/>
            <person name="Koren S."/>
            <person name="Phillippy A."/>
            <person name="Fedrigo O."/>
            <person name="Haase B."/>
            <person name="Mountcastle J."/>
            <person name="Lewin H."/>
            <person name="Damas J."/>
            <person name="Howe K."/>
            <person name="Formenti G."/>
            <person name="Myers G."/>
            <person name="Durbin R."/>
            <person name="Jarvis E.D."/>
        </authorList>
    </citation>
    <scope>NUCLEOTIDE SEQUENCE [LARGE SCALE GENOMIC DNA]</scope>
</reference>
<evidence type="ECO:0000313" key="9">
    <source>
        <dbReference type="Proteomes" id="UP000694390"/>
    </source>
</evidence>
<dbReference type="Ensembl" id="ENSGEVT00005026574.1">
    <property type="protein sequence ID" value="ENSGEVP00005025281.1"/>
    <property type="gene ID" value="ENSGEVG00005017930.1"/>
</dbReference>
<dbReference type="GO" id="GO:0005654">
    <property type="term" value="C:nucleoplasm"/>
    <property type="evidence" value="ECO:0007669"/>
    <property type="project" value="Ensembl"/>
</dbReference>
<gene>
    <name evidence="8" type="primary">HOXB13</name>
</gene>
<protein>
    <submittedName>
        <fullName evidence="8">Homeobox B13</fullName>
    </submittedName>
</protein>
<evidence type="ECO:0000256" key="1">
    <source>
        <dbReference type="ARBA" id="ARBA00004123"/>
    </source>
</evidence>
<dbReference type="PANTHER" id="PTHR45804">
    <property type="entry name" value="SEGMENTATION PROTEIN FUSHI TARAZU-LIKE PROTEIN"/>
    <property type="match status" value="1"/>
</dbReference>
<comment type="similarity">
    <text evidence="2">Belongs to the Abd-B homeobox family.</text>
</comment>
<dbReference type="Proteomes" id="UP000694390">
    <property type="component" value="Chromosome 23"/>
</dbReference>
<feature type="domain" description="Homeobox protein Hox1A3 N-terminal" evidence="7">
    <location>
        <begin position="17"/>
        <end position="134"/>
    </location>
</feature>
<dbReference type="GO" id="GO:0001227">
    <property type="term" value="F:DNA-binding transcription repressor activity, RNA polymerase II-specific"/>
    <property type="evidence" value="ECO:0007669"/>
    <property type="project" value="Ensembl"/>
</dbReference>
<dbReference type="GO" id="GO:0002009">
    <property type="term" value="P:morphogenesis of an epithelium"/>
    <property type="evidence" value="ECO:0007669"/>
    <property type="project" value="Ensembl"/>
</dbReference>
<dbReference type="InterPro" id="IPR022067">
    <property type="entry name" value="HoxA13_N"/>
</dbReference>
<evidence type="ECO:0000256" key="6">
    <source>
        <dbReference type="SAM" id="MobiDB-lite"/>
    </source>
</evidence>
<dbReference type="GO" id="GO:0005667">
    <property type="term" value="C:transcription regulator complex"/>
    <property type="evidence" value="ECO:0007669"/>
    <property type="project" value="Ensembl"/>
</dbReference>
<evidence type="ECO:0000259" key="7">
    <source>
        <dbReference type="Pfam" id="PF12284"/>
    </source>
</evidence>
<keyword evidence="9" id="KW-1185">Reference proteome</keyword>
<dbReference type="GO" id="GO:0001525">
    <property type="term" value="P:angiogenesis"/>
    <property type="evidence" value="ECO:0007669"/>
    <property type="project" value="Ensembl"/>
</dbReference>
<comment type="subcellular location">
    <subcellularLocation>
        <location evidence="1">Nucleus</location>
    </subcellularLocation>
</comment>
<dbReference type="GeneTree" id="ENSGT00940000159029"/>
<dbReference type="AlphaFoldDB" id="A0A8C4YHU7"/>
<name>A0A8C4YHU7_9SAUR</name>
<dbReference type="OrthoDB" id="6159439at2759"/>
<proteinExistence type="inferred from homology"/>
<evidence type="ECO:0000256" key="5">
    <source>
        <dbReference type="ARBA" id="ARBA00023163"/>
    </source>
</evidence>
<dbReference type="GO" id="GO:0008327">
    <property type="term" value="F:methyl-CpG binding"/>
    <property type="evidence" value="ECO:0007669"/>
    <property type="project" value="Ensembl"/>
</dbReference>
<feature type="region of interest" description="Disordered" evidence="6">
    <location>
        <begin position="44"/>
        <end position="69"/>
    </location>
</feature>
<keyword evidence="5" id="KW-0804">Transcription</keyword>
<dbReference type="Pfam" id="PF12284">
    <property type="entry name" value="HoxA13_N"/>
    <property type="match status" value="1"/>
</dbReference>
<dbReference type="InterPro" id="IPR051003">
    <property type="entry name" value="AP_axis_regulatory_Homeobox"/>
</dbReference>